<feature type="transmembrane region" description="Helical" evidence="8">
    <location>
        <begin position="253"/>
        <end position="274"/>
    </location>
</feature>
<organism evidence="9 10">
    <name type="scientific">Agrococcus carbonis</name>
    <dbReference type="NCBI Taxonomy" id="684552"/>
    <lineage>
        <taxon>Bacteria</taxon>
        <taxon>Bacillati</taxon>
        <taxon>Actinomycetota</taxon>
        <taxon>Actinomycetes</taxon>
        <taxon>Micrococcales</taxon>
        <taxon>Microbacteriaceae</taxon>
        <taxon>Agrococcus</taxon>
    </lineage>
</organism>
<dbReference type="InterPro" id="IPR038770">
    <property type="entry name" value="Na+/solute_symporter_sf"/>
</dbReference>
<feature type="transmembrane region" description="Helical" evidence="8">
    <location>
        <begin position="6"/>
        <end position="22"/>
    </location>
</feature>
<dbReference type="OrthoDB" id="5405318at2"/>
<dbReference type="EMBL" id="LT629734">
    <property type="protein sequence ID" value="SDR95396.1"/>
    <property type="molecule type" value="Genomic_DNA"/>
</dbReference>
<dbReference type="AlphaFoldDB" id="A0A1H1N8R8"/>
<dbReference type="GO" id="GO:0055085">
    <property type="term" value="P:transmembrane transport"/>
    <property type="evidence" value="ECO:0007669"/>
    <property type="project" value="InterPro"/>
</dbReference>
<sequence length="308" mass="32472">MTGVLIGFAIIGFVILVGWLLARFKVVSQEGRLVLNRTSFFAASPALLFTVLADSDVGLLFSSVLAVALLAFAVVALIYLVVARLWLTKDPSRLALAATATGYSNVNNIGLPVAIYVIGDAGFVGPMLLLQLLVIAPLLLVTLDILTAGRASVAGILTQPLRNPMLIGAGLGAIVSALDIQLPAPVLAPLEILGGAAVPLMLLAFGISLGGDRPLQPGTGRREVWLAVVLKNLAMPVAAYVLARFAFGMDDQLVYACTVMAALPSAQNMYQYALRYDRATVITRDIVLLTTLASLPVMLLIAWLLKPA</sequence>
<evidence type="ECO:0000256" key="4">
    <source>
        <dbReference type="ARBA" id="ARBA00022475"/>
    </source>
</evidence>
<comment type="subcellular location">
    <subcellularLocation>
        <location evidence="1">Cell membrane</location>
        <topology evidence="1">Multi-pass membrane protein</topology>
    </subcellularLocation>
</comment>
<name>A0A1H1N8R8_9MICO</name>
<feature type="transmembrane region" description="Helical" evidence="8">
    <location>
        <begin position="59"/>
        <end position="82"/>
    </location>
</feature>
<dbReference type="Proteomes" id="UP000199649">
    <property type="component" value="Chromosome I"/>
</dbReference>
<proteinExistence type="inferred from homology"/>
<dbReference type="InterPro" id="IPR004776">
    <property type="entry name" value="Mem_transp_PIN-like"/>
</dbReference>
<keyword evidence="10" id="KW-1185">Reference proteome</keyword>
<dbReference type="GO" id="GO:0005886">
    <property type="term" value="C:plasma membrane"/>
    <property type="evidence" value="ECO:0007669"/>
    <property type="project" value="UniProtKB-SubCell"/>
</dbReference>
<feature type="transmembrane region" description="Helical" evidence="8">
    <location>
        <begin position="94"/>
        <end position="118"/>
    </location>
</feature>
<feature type="transmembrane region" description="Helical" evidence="8">
    <location>
        <begin position="124"/>
        <end position="146"/>
    </location>
</feature>
<keyword evidence="7 8" id="KW-0472">Membrane</keyword>
<keyword evidence="5 8" id="KW-0812">Transmembrane</keyword>
<dbReference type="PANTHER" id="PTHR36838">
    <property type="entry name" value="AUXIN EFFLUX CARRIER FAMILY PROTEIN"/>
    <property type="match status" value="1"/>
</dbReference>
<accession>A0A1H1N8R8</accession>
<evidence type="ECO:0000256" key="8">
    <source>
        <dbReference type="SAM" id="Phobius"/>
    </source>
</evidence>
<feature type="transmembrane region" description="Helical" evidence="8">
    <location>
        <begin position="192"/>
        <end position="212"/>
    </location>
</feature>
<protein>
    <recommendedName>
        <fullName evidence="11">AEC family transporter</fullName>
    </recommendedName>
</protein>
<evidence type="ECO:0000313" key="9">
    <source>
        <dbReference type="EMBL" id="SDR95396.1"/>
    </source>
</evidence>
<comment type="similarity">
    <text evidence="2">Belongs to the auxin efflux carrier (TC 2.A.69) family.</text>
</comment>
<feature type="transmembrane region" description="Helical" evidence="8">
    <location>
        <begin position="166"/>
        <end position="186"/>
    </location>
</feature>
<evidence type="ECO:0000256" key="2">
    <source>
        <dbReference type="ARBA" id="ARBA00010145"/>
    </source>
</evidence>
<evidence type="ECO:0000256" key="1">
    <source>
        <dbReference type="ARBA" id="ARBA00004651"/>
    </source>
</evidence>
<feature type="transmembrane region" description="Helical" evidence="8">
    <location>
        <begin position="224"/>
        <end position="247"/>
    </location>
</feature>
<evidence type="ECO:0000256" key="7">
    <source>
        <dbReference type="ARBA" id="ARBA00023136"/>
    </source>
</evidence>
<reference evidence="10" key="1">
    <citation type="submission" date="2016-10" db="EMBL/GenBank/DDBJ databases">
        <authorList>
            <person name="Varghese N."/>
            <person name="Submissions S."/>
        </authorList>
    </citation>
    <scope>NUCLEOTIDE SEQUENCE [LARGE SCALE GENOMIC DNA]</scope>
    <source>
        <strain evidence="10">DSM 22965</strain>
    </source>
</reference>
<evidence type="ECO:0000256" key="6">
    <source>
        <dbReference type="ARBA" id="ARBA00022989"/>
    </source>
</evidence>
<evidence type="ECO:0000256" key="3">
    <source>
        <dbReference type="ARBA" id="ARBA00022448"/>
    </source>
</evidence>
<keyword evidence="6 8" id="KW-1133">Transmembrane helix</keyword>
<dbReference type="PANTHER" id="PTHR36838:SF1">
    <property type="entry name" value="SLR1864 PROTEIN"/>
    <property type="match status" value="1"/>
</dbReference>
<evidence type="ECO:0008006" key="11">
    <source>
        <dbReference type="Google" id="ProtNLM"/>
    </source>
</evidence>
<evidence type="ECO:0000256" key="5">
    <source>
        <dbReference type="ARBA" id="ARBA00022692"/>
    </source>
</evidence>
<evidence type="ECO:0000313" key="10">
    <source>
        <dbReference type="Proteomes" id="UP000199649"/>
    </source>
</evidence>
<dbReference type="Gene3D" id="1.20.1530.20">
    <property type="match status" value="1"/>
</dbReference>
<dbReference type="RefSeq" id="WP_092666167.1">
    <property type="nucleotide sequence ID" value="NZ_LT629734.1"/>
</dbReference>
<dbReference type="Pfam" id="PF03547">
    <property type="entry name" value="Mem_trans"/>
    <property type="match status" value="2"/>
</dbReference>
<gene>
    <name evidence="9" type="ORF">SAMN04489719_1204</name>
</gene>
<feature type="transmembrane region" description="Helical" evidence="8">
    <location>
        <begin position="34"/>
        <end position="53"/>
    </location>
</feature>
<keyword evidence="3" id="KW-0813">Transport</keyword>
<feature type="transmembrane region" description="Helical" evidence="8">
    <location>
        <begin position="286"/>
        <end position="305"/>
    </location>
</feature>
<keyword evidence="4" id="KW-1003">Cell membrane</keyword>